<keyword evidence="3" id="KW-1185">Reference proteome</keyword>
<proteinExistence type="predicted"/>
<organism evidence="2 3">
    <name type="scientific">Amycolatopsis tucumanensis</name>
    <dbReference type="NCBI Taxonomy" id="401106"/>
    <lineage>
        <taxon>Bacteria</taxon>
        <taxon>Bacillati</taxon>
        <taxon>Actinomycetota</taxon>
        <taxon>Actinomycetes</taxon>
        <taxon>Pseudonocardiales</taxon>
        <taxon>Pseudonocardiaceae</taxon>
        <taxon>Amycolatopsis</taxon>
    </lineage>
</organism>
<comment type="caution">
    <text evidence="2">The sequence shown here is derived from an EMBL/GenBank/DDBJ whole genome shotgun (WGS) entry which is preliminary data.</text>
</comment>
<sequence>MNTRTVTRIRRKGGPMMGMDVLILHTADWLLVASGGGDRNPDCEPDGAPGPRGDRAVRPGPGTGETAAARRRRP</sequence>
<evidence type="ECO:0000313" key="2">
    <source>
        <dbReference type="EMBL" id="GAA3797221.1"/>
    </source>
</evidence>
<feature type="compositionally biased region" description="Low complexity" evidence="1">
    <location>
        <begin position="58"/>
        <end position="67"/>
    </location>
</feature>
<protein>
    <submittedName>
        <fullName evidence="2">Uncharacterized protein</fullName>
    </submittedName>
</protein>
<dbReference type="EMBL" id="BAABCM010000001">
    <property type="protein sequence ID" value="GAA3797221.1"/>
    <property type="molecule type" value="Genomic_DNA"/>
</dbReference>
<accession>A0ABP7HNM2</accession>
<feature type="region of interest" description="Disordered" evidence="1">
    <location>
        <begin position="34"/>
        <end position="74"/>
    </location>
</feature>
<reference evidence="3" key="1">
    <citation type="journal article" date="2019" name="Int. J. Syst. Evol. Microbiol.">
        <title>The Global Catalogue of Microorganisms (GCM) 10K type strain sequencing project: providing services to taxonomists for standard genome sequencing and annotation.</title>
        <authorList>
            <consortium name="The Broad Institute Genomics Platform"/>
            <consortium name="The Broad Institute Genome Sequencing Center for Infectious Disease"/>
            <person name="Wu L."/>
            <person name="Ma J."/>
        </authorList>
    </citation>
    <scope>NUCLEOTIDE SEQUENCE [LARGE SCALE GENOMIC DNA]</scope>
    <source>
        <strain evidence="3">JCM 17017</strain>
    </source>
</reference>
<evidence type="ECO:0000313" key="3">
    <source>
        <dbReference type="Proteomes" id="UP001501624"/>
    </source>
</evidence>
<gene>
    <name evidence="2" type="ORF">GCM10022380_13030</name>
</gene>
<name>A0ABP7HNM2_9PSEU</name>
<dbReference type="Proteomes" id="UP001501624">
    <property type="component" value="Unassembled WGS sequence"/>
</dbReference>
<evidence type="ECO:0000256" key="1">
    <source>
        <dbReference type="SAM" id="MobiDB-lite"/>
    </source>
</evidence>